<keyword evidence="1 2" id="KW-0732">Signal</keyword>
<dbReference type="EMBL" id="LGTC01000001">
    <property type="protein sequence ID" value="KNY29448.1"/>
    <property type="molecule type" value="Genomic_DNA"/>
</dbReference>
<dbReference type="InterPro" id="IPR050955">
    <property type="entry name" value="Plant_Biomass_Hydrol_Est"/>
</dbReference>
<keyword evidence="6" id="KW-1185">Reference proteome</keyword>
<dbReference type="InterPro" id="IPR001375">
    <property type="entry name" value="Peptidase_S9_cat"/>
</dbReference>
<evidence type="ECO:0008006" key="7">
    <source>
        <dbReference type="Google" id="ProtNLM"/>
    </source>
</evidence>
<evidence type="ECO:0000313" key="5">
    <source>
        <dbReference type="EMBL" id="KNY29448.1"/>
    </source>
</evidence>
<sequence length="440" mass="49079" precursor="true">MSKRIKNPVRIVMLLILTAAVTLSFNMNAAARQTPVRQTNYRTVTEIFDWGAASTKVIIDLGKPVVQGSVSKDTFTVFVSRSDARIATPLLEEGYRTITKAYVSDRNGTPALVGKYAVLEMEIGPNVSLSSPINYYEGFNSWIDYNYKITQVKDIGFGPCKIKGLVVSKHAGETRKLVDDFSIGKSSYDDITFTYADYKPSKDHKKNPLIIWLHGWGEGGTDATLPLSANKSVNLSSKEIQSYFGGAYVLVPQANTYWMDGFTGIADGTSKYEKALMAFIKDYVSKNKDIDPNRVYIGGCSSGGYMTMLMIRDYPEYFAAAFPVCEGLIDVLITDEQILKMKDVPIWFTAAKTDPTLPPAEFTTPTYERLIDVGAKNVCYTLFEDVHDTSGLYKNADGTAFEYDGHFSWIYVYNNECETTINGKTTTIMEWLASMTLDNR</sequence>
<feature type="chain" id="PRO_5038726561" description="Peptidase" evidence="2">
    <location>
        <begin position="30"/>
        <end position="440"/>
    </location>
</feature>
<dbReference type="InterPro" id="IPR041172">
    <property type="entry name" value="EstA_Ig-like_N"/>
</dbReference>
<gene>
    <name evidence="5" type="ORF">Bccel_4722</name>
</gene>
<feature type="signal peptide" evidence="2">
    <location>
        <begin position="1"/>
        <end position="29"/>
    </location>
</feature>
<reference evidence="6" key="1">
    <citation type="submission" date="2015-07" db="EMBL/GenBank/DDBJ databases">
        <title>Near-Complete Genome Sequence of the Cellulolytic Bacterium Bacteroides (Pseudobacteroides) cellulosolvens ATCC 35603.</title>
        <authorList>
            <person name="Dassa B."/>
            <person name="Utturkar S.M."/>
            <person name="Klingeman D.M."/>
            <person name="Hurt R.A."/>
            <person name="Keller M."/>
            <person name="Xu J."/>
            <person name="Reddy Y.H.K."/>
            <person name="Borovok I."/>
            <person name="Grinberg I.R."/>
            <person name="Lamed R."/>
            <person name="Zhivin O."/>
            <person name="Bayer E.A."/>
            <person name="Brown S.D."/>
        </authorList>
    </citation>
    <scope>NUCLEOTIDE SEQUENCE [LARGE SCALE GENOMIC DNA]</scope>
    <source>
        <strain evidence="6">DSM 2933</strain>
    </source>
</reference>
<dbReference type="SUPFAM" id="SSF53474">
    <property type="entry name" value="alpha/beta-Hydrolases"/>
    <property type="match status" value="1"/>
</dbReference>
<organism evidence="5 6">
    <name type="scientific">Pseudobacteroides cellulosolvens ATCC 35603 = DSM 2933</name>
    <dbReference type="NCBI Taxonomy" id="398512"/>
    <lineage>
        <taxon>Bacteria</taxon>
        <taxon>Bacillati</taxon>
        <taxon>Bacillota</taxon>
        <taxon>Clostridia</taxon>
        <taxon>Eubacteriales</taxon>
        <taxon>Oscillospiraceae</taxon>
        <taxon>Pseudobacteroides</taxon>
    </lineage>
</organism>
<dbReference type="AlphaFoldDB" id="A0A0L6JUF0"/>
<dbReference type="Gene3D" id="3.40.50.1820">
    <property type="entry name" value="alpha/beta hydrolase"/>
    <property type="match status" value="1"/>
</dbReference>
<dbReference type="PANTHER" id="PTHR43037:SF1">
    <property type="entry name" value="BLL1128 PROTEIN"/>
    <property type="match status" value="1"/>
</dbReference>
<dbReference type="PATRIC" id="fig|398512.5.peg.4948"/>
<dbReference type="OrthoDB" id="2751280at2"/>
<dbReference type="Gene3D" id="2.60.40.2180">
    <property type="match status" value="1"/>
</dbReference>
<dbReference type="Pfam" id="PF18435">
    <property type="entry name" value="EstA_Ig_like"/>
    <property type="match status" value="1"/>
</dbReference>
<dbReference type="Proteomes" id="UP000036923">
    <property type="component" value="Unassembled WGS sequence"/>
</dbReference>
<feature type="domain" description="Peptidase S9 prolyl oligopeptidase catalytic" evidence="3">
    <location>
        <begin position="282"/>
        <end position="335"/>
    </location>
</feature>
<evidence type="ECO:0000256" key="2">
    <source>
        <dbReference type="SAM" id="SignalP"/>
    </source>
</evidence>
<comment type="caution">
    <text evidence="5">The sequence shown here is derived from an EMBL/GenBank/DDBJ whole genome shotgun (WGS) entry which is preliminary data.</text>
</comment>
<feature type="domain" description="Esterase Ig-like N-terminal" evidence="4">
    <location>
        <begin position="40"/>
        <end position="155"/>
    </location>
</feature>
<dbReference type="RefSeq" id="WP_036935554.1">
    <property type="nucleotide sequence ID" value="NZ_JQKC01000001.1"/>
</dbReference>
<protein>
    <recommendedName>
        <fullName evidence="7">Peptidase</fullName>
    </recommendedName>
</protein>
<dbReference type="PANTHER" id="PTHR43037">
    <property type="entry name" value="UNNAMED PRODUCT-RELATED"/>
    <property type="match status" value="1"/>
</dbReference>
<proteinExistence type="predicted"/>
<dbReference type="STRING" id="398512.Bccel_4722"/>
<dbReference type="GO" id="GO:0008236">
    <property type="term" value="F:serine-type peptidase activity"/>
    <property type="evidence" value="ECO:0007669"/>
    <property type="project" value="InterPro"/>
</dbReference>
<dbReference type="InterPro" id="IPR029058">
    <property type="entry name" value="AB_hydrolase_fold"/>
</dbReference>
<accession>A0A0L6JUF0</accession>
<name>A0A0L6JUF0_9FIRM</name>
<evidence type="ECO:0000259" key="4">
    <source>
        <dbReference type="Pfam" id="PF18435"/>
    </source>
</evidence>
<evidence type="ECO:0000313" key="6">
    <source>
        <dbReference type="Proteomes" id="UP000036923"/>
    </source>
</evidence>
<evidence type="ECO:0000259" key="3">
    <source>
        <dbReference type="Pfam" id="PF00326"/>
    </source>
</evidence>
<dbReference type="GO" id="GO:0006508">
    <property type="term" value="P:proteolysis"/>
    <property type="evidence" value="ECO:0007669"/>
    <property type="project" value="InterPro"/>
</dbReference>
<dbReference type="eggNOG" id="COG4099">
    <property type="taxonomic scope" value="Bacteria"/>
</dbReference>
<dbReference type="Pfam" id="PF00326">
    <property type="entry name" value="Peptidase_S9"/>
    <property type="match status" value="1"/>
</dbReference>
<evidence type="ECO:0000256" key="1">
    <source>
        <dbReference type="ARBA" id="ARBA00022729"/>
    </source>
</evidence>